<dbReference type="EC" id="1.7.1.17" evidence="6"/>
<gene>
    <name evidence="8" type="primary">azoR1</name>
    <name evidence="6" type="synonym">azoR</name>
    <name evidence="8" type="ORF">PRI8871_01567</name>
</gene>
<keyword evidence="1 6" id="KW-0285">Flavoprotein</keyword>
<dbReference type="PANTHER" id="PTHR43741">
    <property type="entry name" value="FMN-DEPENDENT NADH-AZOREDUCTASE 1"/>
    <property type="match status" value="1"/>
</dbReference>
<keyword evidence="9" id="KW-1185">Reference proteome</keyword>
<feature type="domain" description="Flavodoxin-like fold" evidence="7">
    <location>
        <begin position="3"/>
        <end position="201"/>
    </location>
</feature>
<comment type="cofactor">
    <cofactor evidence="6">
        <name>FMN</name>
        <dbReference type="ChEBI" id="CHEBI:58210"/>
    </cofactor>
    <text evidence="6">Binds 1 FMN per subunit.</text>
</comment>
<evidence type="ECO:0000259" key="7">
    <source>
        <dbReference type="Pfam" id="PF02525"/>
    </source>
</evidence>
<dbReference type="InterPro" id="IPR029039">
    <property type="entry name" value="Flavoprotein-like_sf"/>
</dbReference>
<evidence type="ECO:0000256" key="6">
    <source>
        <dbReference type="HAMAP-Rule" id="MF_01216"/>
    </source>
</evidence>
<dbReference type="GO" id="GO:0009055">
    <property type="term" value="F:electron transfer activity"/>
    <property type="evidence" value="ECO:0007669"/>
    <property type="project" value="UniProtKB-UniRule"/>
</dbReference>
<evidence type="ECO:0000256" key="2">
    <source>
        <dbReference type="ARBA" id="ARBA00022643"/>
    </source>
</evidence>
<comment type="caution">
    <text evidence="6">Lacks conserved residue(s) required for the propagation of feature annotation.</text>
</comment>
<dbReference type="InterPro" id="IPR023048">
    <property type="entry name" value="NADH:quinone_OxRdtase_FMN_depd"/>
</dbReference>
<dbReference type="RefSeq" id="WP_108885609.1">
    <property type="nucleotide sequence ID" value="NZ_OMOJ01000002.1"/>
</dbReference>
<dbReference type="OrthoDB" id="9787136at2"/>
<keyword evidence="3 6" id="KW-0560">Oxidoreductase</keyword>
<reference evidence="9" key="1">
    <citation type="submission" date="2018-03" db="EMBL/GenBank/DDBJ databases">
        <authorList>
            <person name="Rodrigo-Torres L."/>
            <person name="Arahal R. D."/>
            <person name="Lucena T."/>
        </authorList>
    </citation>
    <scope>NUCLEOTIDE SEQUENCE [LARGE SCALE GENOMIC DNA]</scope>
    <source>
        <strain evidence="9">CECT 8871</strain>
    </source>
</reference>
<evidence type="ECO:0000313" key="8">
    <source>
        <dbReference type="EMBL" id="SPF79770.1"/>
    </source>
</evidence>
<feature type="binding site" evidence="6">
    <location>
        <position position="10"/>
    </location>
    <ligand>
        <name>FMN</name>
        <dbReference type="ChEBI" id="CHEBI:58210"/>
    </ligand>
</feature>
<dbReference type="AlphaFoldDB" id="A0A2R8AUV5"/>
<dbReference type="GO" id="GO:0016655">
    <property type="term" value="F:oxidoreductase activity, acting on NAD(P)H, quinone or similar compound as acceptor"/>
    <property type="evidence" value="ECO:0007669"/>
    <property type="project" value="InterPro"/>
</dbReference>
<comment type="subunit">
    <text evidence="6">Homodimer.</text>
</comment>
<accession>A0A2R8AUV5</accession>
<sequence length="205" mass="22072">MTKLLHIVASPRGEDSKSTALAEGHIADRRLRDPGLEVDTLDLFAADLPDFGGIPASAKMAVFGGVDMTEAENTAWAEVARLTRHFIAADHYVISVPMWNGGVPYRLKQYIDIITQPGMLFGFDPATGYSGLLEGKRATLVVTSGVWSPGAAAAYGVDFHTNYMEWWLGFIGVQNVDTLRFQPTVLTADPAAGYAAARQKASVLA</sequence>
<dbReference type="GO" id="GO:0010181">
    <property type="term" value="F:FMN binding"/>
    <property type="evidence" value="ECO:0007669"/>
    <property type="project" value="UniProtKB-UniRule"/>
</dbReference>
<keyword evidence="2 6" id="KW-0288">FMN</keyword>
<comment type="catalytic activity">
    <reaction evidence="6">
        <text>2 a quinone + NADH + H(+) = 2 a 1,4-benzosemiquinone + NAD(+)</text>
        <dbReference type="Rhea" id="RHEA:65952"/>
        <dbReference type="ChEBI" id="CHEBI:15378"/>
        <dbReference type="ChEBI" id="CHEBI:57540"/>
        <dbReference type="ChEBI" id="CHEBI:57945"/>
        <dbReference type="ChEBI" id="CHEBI:132124"/>
        <dbReference type="ChEBI" id="CHEBI:134225"/>
    </reaction>
</comment>
<evidence type="ECO:0000256" key="1">
    <source>
        <dbReference type="ARBA" id="ARBA00022630"/>
    </source>
</evidence>
<comment type="function">
    <text evidence="6">Also exhibits azoreductase activity. Catalyzes the reductive cleavage of the azo bond in aromatic azo compounds to the corresponding amines.</text>
</comment>
<feature type="binding site" evidence="6">
    <location>
        <begin position="16"/>
        <end position="18"/>
    </location>
    <ligand>
        <name>FMN</name>
        <dbReference type="ChEBI" id="CHEBI:58210"/>
    </ligand>
</feature>
<evidence type="ECO:0000313" key="9">
    <source>
        <dbReference type="Proteomes" id="UP000244904"/>
    </source>
</evidence>
<comment type="function">
    <text evidence="6">Quinone reductase that provides resistance to thiol-specific stress caused by electrophilic quinones.</text>
</comment>
<dbReference type="SUPFAM" id="SSF52218">
    <property type="entry name" value="Flavoproteins"/>
    <property type="match status" value="1"/>
</dbReference>
<name>A0A2R8AUV5_9RHOB</name>
<dbReference type="Proteomes" id="UP000244904">
    <property type="component" value="Unassembled WGS sequence"/>
</dbReference>
<dbReference type="GO" id="GO:0016652">
    <property type="term" value="F:oxidoreductase activity, acting on NAD(P)H as acceptor"/>
    <property type="evidence" value="ECO:0007669"/>
    <property type="project" value="UniProtKB-UniRule"/>
</dbReference>
<comment type="catalytic activity">
    <reaction evidence="5">
        <text>N,N-dimethyl-1,4-phenylenediamine + anthranilate + 2 NAD(+) = 2-(4-dimethylaminophenyl)diazenylbenzoate + 2 NADH + 2 H(+)</text>
        <dbReference type="Rhea" id="RHEA:55872"/>
        <dbReference type="ChEBI" id="CHEBI:15378"/>
        <dbReference type="ChEBI" id="CHEBI:15783"/>
        <dbReference type="ChEBI" id="CHEBI:16567"/>
        <dbReference type="ChEBI" id="CHEBI:57540"/>
        <dbReference type="ChEBI" id="CHEBI:57945"/>
        <dbReference type="ChEBI" id="CHEBI:71579"/>
        <dbReference type="EC" id="1.7.1.17"/>
    </reaction>
    <physiologicalReaction direction="right-to-left" evidence="5">
        <dbReference type="Rhea" id="RHEA:55874"/>
    </physiologicalReaction>
</comment>
<dbReference type="Gene3D" id="3.40.50.360">
    <property type="match status" value="1"/>
</dbReference>
<keyword evidence="4 6" id="KW-0520">NAD</keyword>
<organism evidence="8 9">
    <name type="scientific">Pseudoprimorskyibacter insulae</name>
    <dbReference type="NCBI Taxonomy" id="1695997"/>
    <lineage>
        <taxon>Bacteria</taxon>
        <taxon>Pseudomonadati</taxon>
        <taxon>Pseudomonadota</taxon>
        <taxon>Alphaproteobacteria</taxon>
        <taxon>Rhodobacterales</taxon>
        <taxon>Paracoccaceae</taxon>
        <taxon>Pseudoprimorskyibacter</taxon>
    </lineage>
</organism>
<dbReference type="HAMAP" id="MF_01216">
    <property type="entry name" value="Azoreductase_type1"/>
    <property type="match status" value="1"/>
</dbReference>
<evidence type="ECO:0000256" key="4">
    <source>
        <dbReference type="ARBA" id="ARBA00023027"/>
    </source>
</evidence>
<evidence type="ECO:0000256" key="5">
    <source>
        <dbReference type="ARBA" id="ARBA00048542"/>
    </source>
</evidence>
<dbReference type="EMBL" id="OMOJ01000002">
    <property type="protein sequence ID" value="SPF79770.1"/>
    <property type="molecule type" value="Genomic_DNA"/>
</dbReference>
<comment type="similarity">
    <text evidence="6">Belongs to the azoreductase type 1 family.</text>
</comment>
<dbReference type="PANTHER" id="PTHR43741:SF4">
    <property type="entry name" value="FMN-DEPENDENT NADH:QUINONE OXIDOREDUCTASE"/>
    <property type="match status" value="1"/>
</dbReference>
<protein>
    <recommendedName>
        <fullName evidence="6">FMN dependent NADH:quinone oxidoreductase</fullName>
        <ecNumber evidence="6">1.6.5.-</ecNumber>
    </recommendedName>
    <alternativeName>
        <fullName evidence="6">Azo-dye reductase</fullName>
    </alternativeName>
    <alternativeName>
        <fullName evidence="6">FMN-dependent NADH-azo compound oxidoreductase</fullName>
    </alternativeName>
    <alternativeName>
        <fullName evidence="6">FMN-dependent NADH-azoreductase</fullName>
        <ecNumber evidence="6">1.7.1.17</ecNumber>
    </alternativeName>
</protein>
<dbReference type="InterPro" id="IPR050104">
    <property type="entry name" value="FMN-dep_NADH:Q_OxRdtase_AzoR1"/>
</dbReference>
<dbReference type="InterPro" id="IPR003680">
    <property type="entry name" value="Flavodoxin_fold"/>
</dbReference>
<dbReference type="Pfam" id="PF02525">
    <property type="entry name" value="Flavodoxin_2"/>
    <property type="match status" value="1"/>
</dbReference>
<proteinExistence type="inferred from homology"/>
<evidence type="ECO:0000256" key="3">
    <source>
        <dbReference type="ARBA" id="ARBA00023002"/>
    </source>
</evidence>
<dbReference type="EC" id="1.6.5.-" evidence="6"/>